<evidence type="ECO:0000313" key="2">
    <source>
        <dbReference type="EMBL" id="KKP88546.1"/>
    </source>
</evidence>
<keyword evidence="1" id="KW-0812">Transmembrane</keyword>
<gene>
    <name evidence="2" type="ORF">UR91_C0016G0009</name>
</gene>
<sequence>MHKRNNKKNTGFTIIETMISVSIFIIIIMAGMGALLNANALHQKSQSMRSILDSMSFTMEDMSRNLRTGYHYRCYDGIFPWNQDYAQTPALNTPQSCANGWVLVFEEANGETPLTPAPNTDSNATDQWAYLIGSYNGKDGIFKSTKGGGTSEVPDWIKLTPDEVTIDVVASGFTVLGAEAPSTGDLQQPFVVIRLVGNIVYKDTNTPFSLQTSVSQRGIDR</sequence>
<name>A0A0G0DIB2_9BACT</name>
<accession>A0A0G0DIB2</accession>
<dbReference type="EMBL" id="LBQZ01000016">
    <property type="protein sequence ID" value="KKP88546.1"/>
    <property type="molecule type" value="Genomic_DNA"/>
</dbReference>
<evidence type="ECO:0000313" key="3">
    <source>
        <dbReference type="Proteomes" id="UP000034798"/>
    </source>
</evidence>
<feature type="transmembrane region" description="Helical" evidence="1">
    <location>
        <begin position="12"/>
        <end position="36"/>
    </location>
</feature>
<keyword evidence="1" id="KW-1133">Transmembrane helix</keyword>
<keyword evidence="1" id="KW-0472">Membrane</keyword>
<dbReference type="Proteomes" id="UP000034798">
    <property type="component" value="Unassembled WGS sequence"/>
</dbReference>
<reference evidence="2 3" key="1">
    <citation type="journal article" date="2015" name="Nature">
        <title>rRNA introns, odd ribosomes, and small enigmatic genomes across a large radiation of phyla.</title>
        <authorList>
            <person name="Brown C.T."/>
            <person name="Hug L.A."/>
            <person name="Thomas B.C."/>
            <person name="Sharon I."/>
            <person name="Castelle C.J."/>
            <person name="Singh A."/>
            <person name="Wilkins M.J."/>
            <person name="Williams K.H."/>
            <person name="Banfield J.F."/>
        </authorList>
    </citation>
    <scope>NUCLEOTIDE SEQUENCE [LARGE SCALE GENOMIC DNA]</scope>
</reference>
<organism evidence="2 3">
    <name type="scientific">Candidatus Nomurabacteria bacterium GW2011_GWC2_35_8</name>
    <dbReference type="NCBI Taxonomy" id="1618752"/>
    <lineage>
        <taxon>Bacteria</taxon>
        <taxon>Candidatus Nomuraibacteriota</taxon>
    </lineage>
</organism>
<proteinExistence type="predicted"/>
<protein>
    <submittedName>
        <fullName evidence="2">Uncharacterized protein</fullName>
    </submittedName>
</protein>
<comment type="caution">
    <text evidence="2">The sequence shown here is derived from an EMBL/GenBank/DDBJ whole genome shotgun (WGS) entry which is preliminary data.</text>
</comment>
<evidence type="ECO:0000256" key="1">
    <source>
        <dbReference type="SAM" id="Phobius"/>
    </source>
</evidence>
<dbReference type="AlphaFoldDB" id="A0A0G0DIB2"/>